<dbReference type="Pfam" id="PF22725">
    <property type="entry name" value="GFO_IDH_MocA_C3"/>
    <property type="match status" value="1"/>
</dbReference>
<evidence type="ECO:0000313" key="4">
    <source>
        <dbReference type="Proteomes" id="UP000824214"/>
    </source>
</evidence>
<comment type="caution">
    <text evidence="3">The sequence shown here is derived from an EMBL/GenBank/DDBJ whole genome shotgun (WGS) entry which is preliminary data.</text>
</comment>
<dbReference type="Gene3D" id="3.30.360.10">
    <property type="entry name" value="Dihydrodipicolinate Reductase, domain 2"/>
    <property type="match status" value="1"/>
</dbReference>
<dbReference type="AlphaFoldDB" id="A0A9D2LYP5"/>
<proteinExistence type="predicted"/>
<dbReference type="GO" id="GO:0000166">
    <property type="term" value="F:nucleotide binding"/>
    <property type="evidence" value="ECO:0007669"/>
    <property type="project" value="InterPro"/>
</dbReference>
<feature type="domain" description="Gfo/Idh/MocA-like oxidoreductase N-terminal" evidence="1">
    <location>
        <begin position="7"/>
        <end position="144"/>
    </location>
</feature>
<reference evidence="3" key="1">
    <citation type="journal article" date="2021" name="PeerJ">
        <title>Extensive microbial diversity within the chicken gut microbiome revealed by metagenomics and culture.</title>
        <authorList>
            <person name="Gilroy R."/>
            <person name="Ravi A."/>
            <person name="Getino M."/>
            <person name="Pursley I."/>
            <person name="Horton D.L."/>
            <person name="Alikhan N.F."/>
            <person name="Baker D."/>
            <person name="Gharbi K."/>
            <person name="Hall N."/>
            <person name="Watson M."/>
            <person name="Adriaenssens E.M."/>
            <person name="Foster-Nyarko E."/>
            <person name="Jarju S."/>
            <person name="Secka A."/>
            <person name="Antonio M."/>
            <person name="Oren A."/>
            <person name="Chaudhuri R.R."/>
            <person name="La Ragione R."/>
            <person name="Hildebrand F."/>
            <person name="Pallen M.J."/>
        </authorList>
    </citation>
    <scope>NUCLEOTIDE SEQUENCE</scope>
    <source>
        <strain evidence="3">ChiBcolR8-3208</strain>
    </source>
</reference>
<dbReference type="InterPro" id="IPR036291">
    <property type="entry name" value="NAD(P)-bd_dom_sf"/>
</dbReference>
<name>A0A9D2LYP5_9FIRM</name>
<dbReference type="Gene3D" id="3.40.50.720">
    <property type="entry name" value="NAD(P)-binding Rossmann-like Domain"/>
    <property type="match status" value="1"/>
</dbReference>
<dbReference type="InterPro" id="IPR055170">
    <property type="entry name" value="GFO_IDH_MocA-like_dom"/>
</dbReference>
<evidence type="ECO:0000259" key="2">
    <source>
        <dbReference type="Pfam" id="PF22725"/>
    </source>
</evidence>
<dbReference type="PANTHER" id="PTHR43708">
    <property type="entry name" value="CONSERVED EXPRESSED OXIDOREDUCTASE (EUROFUNG)"/>
    <property type="match status" value="1"/>
</dbReference>
<dbReference type="InterPro" id="IPR051317">
    <property type="entry name" value="Gfo/Idh/MocA_oxidoreduct"/>
</dbReference>
<evidence type="ECO:0000259" key="1">
    <source>
        <dbReference type="Pfam" id="PF01408"/>
    </source>
</evidence>
<organism evidence="3 4">
    <name type="scientific">Candidatus Acutalibacter ornithocaccae</name>
    <dbReference type="NCBI Taxonomy" id="2838416"/>
    <lineage>
        <taxon>Bacteria</taxon>
        <taxon>Bacillati</taxon>
        <taxon>Bacillota</taxon>
        <taxon>Clostridia</taxon>
        <taxon>Eubacteriales</taxon>
        <taxon>Acutalibacteraceae</taxon>
        <taxon>Acutalibacter</taxon>
    </lineage>
</organism>
<dbReference type="InterPro" id="IPR000683">
    <property type="entry name" value="Gfo/Idh/MocA-like_OxRdtase_N"/>
</dbReference>
<dbReference type="Pfam" id="PF01408">
    <property type="entry name" value="GFO_IDH_MocA"/>
    <property type="match status" value="1"/>
</dbReference>
<gene>
    <name evidence="3" type="ORF">H9942_09090</name>
</gene>
<feature type="domain" description="GFO/IDH/MocA-like oxidoreductase" evidence="2">
    <location>
        <begin position="155"/>
        <end position="272"/>
    </location>
</feature>
<accession>A0A9D2LYP5</accession>
<protein>
    <submittedName>
        <fullName evidence="3">Gfo/Idh/MocA family oxidoreductase</fullName>
    </submittedName>
</protein>
<dbReference type="PANTHER" id="PTHR43708:SF8">
    <property type="entry name" value="OXIDOREDUCTASE"/>
    <property type="match status" value="1"/>
</dbReference>
<sequence>MIDGKVAVAVVGCGGMGGGHAVAIATGSGQALWMTDGSKGRELLPGDTDLTTKMVLAGTYDIKEDRQEWARKQGFFTYNSFEDILADERVDVVLVATPNDDHKELSIRAMRAGKNVLCEKPVMMNSKDLEDVLEVAKETGKVFYPRQNRRWDKDYLTMKKVYDEKLIGNVFHIESRYHGSRGIPGDWRGIKEKGGGMMFDWGVHLLDRIVLMVPEKIKKVYAKMTHVTNDEVDDGFIMNMVFESGITATVEVGTCNFITLPHWYLCGDQGTAEIKDFRDPGRMVVLRSWEDKDATPILMGEGLSKTMAPRNPDSVDELPLPDFSYDRNELYSNVCDVVMGKAEQIVKNEEALRVLRLMEAALESDEKGIVVDFE</sequence>
<dbReference type="Proteomes" id="UP000824214">
    <property type="component" value="Unassembled WGS sequence"/>
</dbReference>
<dbReference type="SUPFAM" id="SSF51735">
    <property type="entry name" value="NAD(P)-binding Rossmann-fold domains"/>
    <property type="match status" value="1"/>
</dbReference>
<reference evidence="3" key="2">
    <citation type="submission" date="2021-04" db="EMBL/GenBank/DDBJ databases">
        <authorList>
            <person name="Gilroy R."/>
        </authorList>
    </citation>
    <scope>NUCLEOTIDE SEQUENCE</scope>
    <source>
        <strain evidence="3">ChiBcolR8-3208</strain>
    </source>
</reference>
<dbReference type="SUPFAM" id="SSF55347">
    <property type="entry name" value="Glyceraldehyde-3-phosphate dehydrogenase-like, C-terminal domain"/>
    <property type="match status" value="1"/>
</dbReference>
<evidence type="ECO:0000313" key="3">
    <source>
        <dbReference type="EMBL" id="HJB38205.1"/>
    </source>
</evidence>
<dbReference type="EMBL" id="DWXZ01000196">
    <property type="protein sequence ID" value="HJB38205.1"/>
    <property type="molecule type" value="Genomic_DNA"/>
</dbReference>